<accession>F8FFA5</accession>
<dbReference type="Gene3D" id="3.40.50.2300">
    <property type="match status" value="1"/>
</dbReference>
<evidence type="ECO:0000256" key="7">
    <source>
        <dbReference type="ARBA" id="ARBA00023125"/>
    </source>
</evidence>
<dbReference type="AlphaFoldDB" id="F8FFA5"/>
<evidence type="ECO:0000256" key="6">
    <source>
        <dbReference type="ARBA" id="ARBA00023026"/>
    </source>
</evidence>
<feature type="DNA-binding region" description="OmpR/PhoB-type" evidence="13">
    <location>
        <begin position="124"/>
        <end position="222"/>
    </location>
</feature>
<dbReference type="Gene3D" id="1.10.10.10">
    <property type="entry name" value="Winged helix-like DNA-binding domain superfamily/Winged helix DNA-binding domain"/>
    <property type="match status" value="1"/>
</dbReference>
<gene>
    <name evidence="16" type="ordered locus">KNP414_03265</name>
</gene>
<keyword evidence="3 12" id="KW-0597">Phosphoprotein</keyword>
<keyword evidence="9" id="KW-0804">Transcription</keyword>
<dbReference type="InterPro" id="IPR001789">
    <property type="entry name" value="Sig_transdc_resp-reg_receiver"/>
</dbReference>
<evidence type="ECO:0000256" key="3">
    <source>
        <dbReference type="ARBA" id="ARBA00022553"/>
    </source>
</evidence>
<proteinExistence type="predicted"/>
<dbReference type="GO" id="GO:0000976">
    <property type="term" value="F:transcription cis-regulatory region binding"/>
    <property type="evidence" value="ECO:0007669"/>
    <property type="project" value="TreeGrafter"/>
</dbReference>
<dbReference type="InterPro" id="IPR039420">
    <property type="entry name" value="WalR-like"/>
</dbReference>
<dbReference type="PROSITE" id="PS50110">
    <property type="entry name" value="RESPONSE_REGULATORY"/>
    <property type="match status" value="1"/>
</dbReference>
<dbReference type="GO" id="GO:0006355">
    <property type="term" value="P:regulation of DNA-templated transcription"/>
    <property type="evidence" value="ECO:0007669"/>
    <property type="project" value="InterPro"/>
</dbReference>
<dbReference type="Pfam" id="PF00072">
    <property type="entry name" value="Response_reg"/>
    <property type="match status" value="1"/>
</dbReference>
<dbReference type="InterPro" id="IPR011006">
    <property type="entry name" value="CheY-like_superfamily"/>
</dbReference>
<dbReference type="EMBL" id="CP002869">
    <property type="protein sequence ID" value="AEI41823.1"/>
    <property type="molecule type" value="Genomic_DNA"/>
</dbReference>
<protein>
    <recommendedName>
        <fullName evidence="11">Heme response regulator HssR</fullName>
    </recommendedName>
</protein>
<keyword evidence="8" id="KW-0010">Activator</keyword>
<evidence type="ECO:0000256" key="1">
    <source>
        <dbReference type="ARBA" id="ARBA00004496"/>
    </source>
</evidence>
<evidence type="ECO:0000256" key="11">
    <source>
        <dbReference type="ARBA" id="ARBA00039976"/>
    </source>
</evidence>
<evidence type="ECO:0000256" key="9">
    <source>
        <dbReference type="ARBA" id="ARBA00023163"/>
    </source>
</evidence>
<organism evidence="16 17">
    <name type="scientific">Paenibacillus mucilaginosus (strain KNP414)</name>
    <dbReference type="NCBI Taxonomy" id="1036673"/>
    <lineage>
        <taxon>Bacteria</taxon>
        <taxon>Bacillati</taxon>
        <taxon>Bacillota</taxon>
        <taxon>Bacilli</taxon>
        <taxon>Bacillales</taxon>
        <taxon>Paenibacillaceae</taxon>
        <taxon>Paenibacillus</taxon>
    </lineage>
</organism>
<dbReference type="PANTHER" id="PTHR48111">
    <property type="entry name" value="REGULATOR OF RPOS"/>
    <property type="match status" value="1"/>
</dbReference>
<dbReference type="KEGG" id="pms:KNP414_03265"/>
<evidence type="ECO:0000256" key="12">
    <source>
        <dbReference type="PROSITE-ProRule" id="PRU00169"/>
    </source>
</evidence>
<evidence type="ECO:0000259" key="14">
    <source>
        <dbReference type="PROSITE" id="PS50110"/>
    </source>
</evidence>
<feature type="domain" description="OmpR/PhoB-type" evidence="15">
    <location>
        <begin position="124"/>
        <end position="222"/>
    </location>
</feature>
<dbReference type="InterPro" id="IPR036388">
    <property type="entry name" value="WH-like_DNA-bd_sf"/>
</dbReference>
<dbReference type="SUPFAM" id="SSF46894">
    <property type="entry name" value="C-terminal effector domain of the bipartite response regulators"/>
    <property type="match status" value="1"/>
</dbReference>
<keyword evidence="6" id="KW-0843">Virulence</keyword>
<dbReference type="PATRIC" id="fig|1036673.3.peg.3006"/>
<dbReference type="CDD" id="cd00383">
    <property type="entry name" value="trans_reg_C"/>
    <property type="match status" value="1"/>
</dbReference>
<evidence type="ECO:0000256" key="4">
    <source>
        <dbReference type="ARBA" id="ARBA00023012"/>
    </source>
</evidence>
<dbReference type="RefSeq" id="WP_013916982.1">
    <property type="nucleotide sequence ID" value="NC_015690.1"/>
</dbReference>
<dbReference type="GO" id="GO:0000156">
    <property type="term" value="F:phosphorelay response regulator activity"/>
    <property type="evidence" value="ECO:0007669"/>
    <property type="project" value="TreeGrafter"/>
</dbReference>
<evidence type="ECO:0000256" key="2">
    <source>
        <dbReference type="ARBA" id="ARBA00022490"/>
    </source>
</evidence>
<evidence type="ECO:0000256" key="13">
    <source>
        <dbReference type="PROSITE-ProRule" id="PRU01091"/>
    </source>
</evidence>
<evidence type="ECO:0000259" key="15">
    <source>
        <dbReference type="PROSITE" id="PS51755"/>
    </source>
</evidence>
<keyword evidence="2" id="KW-0963">Cytoplasm</keyword>
<sequence length="224" mass="25377">MATILVVDPDFRTRELIRMTLGCEGLHCLGASDAADAYQALRSQPAELAVIDSGLPGDEGWGLCEELRRLSDMPLLVLASQGELSYKVKAFKAGADDYLLKPFEPLELLLRVRALLRRCRIAASQTIVIGRTEINRKRYEVKCGERSLPLRSKEFDLLFKLASYPERIFTREQLIEQIWGADYVGDMRTVDVHIKRLREQVHALSGCIRIMTVRGLGYRLQVRG</sequence>
<name>F8FFA5_PAEMK</name>
<dbReference type="SMART" id="SM00862">
    <property type="entry name" value="Trans_reg_C"/>
    <property type="match status" value="1"/>
</dbReference>
<reference evidence="16 17" key="2">
    <citation type="journal article" date="2013" name="Genome Announc.">
        <title>Genome Sequence of Growth-Improving Paenibacillus mucilaginosus Strain KNP414.</title>
        <authorList>
            <person name="Lu J.J."/>
            <person name="Wang J.F."/>
            <person name="Hu X.F."/>
        </authorList>
    </citation>
    <scope>NUCLEOTIDE SEQUENCE [LARGE SCALE GENOMIC DNA]</scope>
    <source>
        <strain evidence="16 17">KNP414</strain>
    </source>
</reference>
<comment type="function">
    <text evidence="10">Member of the two-component regulatory system HssS/HssR involved in intracellular heme homeostasis and tempering of staphylococcal virulence. Phosphorylated HssR binds to a direct repeat sequence within hrtAB promoter and activates the expression of hrtAB, an efflux pump, in response to extracellular heme, hemin, hemoglobin or blood.</text>
</comment>
<dbReference type="InterPro" id="IPR001867">
    <property type="entry name" value="OmpR/PhoB-type_DNA-bd"/>
</dbReference>
<keyword evidence="7 13" id="KW-0238">DNA-binding</keyword>
<keyword evidence="5" id="KW-0805">Transcription regulation</keyword>
<evidence type="ECO:0000256" key="8">
    <source>
        <dbReference type="ARBA" id="ARBA00023159"/>
    </source>
</evidence>
<dbReference type="PANTHER" id="PTHR48111:SF49">
    <property type="entry name" value="HEME RESPONSE REGULATOR HSSR"/>
    <property type="match status" value="1"/>
</dbReference>
<evidence type="ECO:0000313" key="16">
    <source>
        <dbReference type="EMBL" id="AEI41823.1"/>
    </source>
</evidence>
<dbReference type="Pfam" id="PF00486">
    <property type="entry name" value="Trans_reg_C"/>
    <property type="match status" value="1"/>
</dbReference>
<dbReference type="GO" id="GO:0032993">
    <property type="term" value="C:protein-DNA complex"/>
    <property type="evidence" value="ECO:0007669"/>
    <property type="project" value="TreeGrafter"/>
</dbReference>
<dbReference type="SMART" id="SM00448">
    <property type="entry name" value="REC"/>
    <property type="match status" value="1"/>
</dbReference>
<evidence type="ECO:0000256" key="5">
    <source>
        <dbReference type="ARBA" id="ARBA00023015"/>
    </source>
</evidence>
<dbReference type="HOGENOM" id="CLU_000445_30_4_9"/>
<dbReference type="PROSITE" id="PS51755">
    <property type="entry name" value="OMPR_PHOB"/>
    <property type="match status" value="1"/>
</dbReference>
<reference evidence="17" key="1">
    <citation type="submission" date="2011-06" db="EMBL/GenBank/DDBJ databases">
        <title>Complete genome sequence of Paenibacillus mucilaginosus KNP414.</title>
        <authorList>
            <person name="Wang J."/>
            <person name="Hu S."/>
            <person name="Hu X."/>
            <person name="Zhang B."/>
            <person name="Dong D."/>
            <person name="Zhang S."/>
            <person name="Zhao K."/>
            <person name="Wu D."/>
        </authorList>
    </citation>
    <scope>NUCLEOTIDE SEQUENCE [LARGE SCALE GENOMIC DNA]</scope>
    <source>
        <strain evidence="17">KNP414</strain>
    </source>
</reference>
<keyword evidence="4" id="KW-0902">Two-component regulatory system</keyword>
<dbReference type="InterPro" id="IPR016032">
    <property type="entry name" value="Sig_transdc_resp-reg_C-effctor"/>
</dbReference>
<dbReference type="Proteomes" id="UP000006620">
    <property type="component" value="Chromosome"/>
</dbReference>
<dbReference type="SUPFAM" id="SSF52172">
    <property type="entry name" value="CheY-like"/>
    <property type="match status" value="1"/>
</dbReference>
<comment type="subcellular location">
    <subcellularLocation>
        <location evidence="1">Cytoplasm</location>
    </subcellularLocation>
</comment>
<dbReference type="GO" id="GO:0005829">
    <property type="term" value="C:cytosol"/>
    <property type="evidence" value="ECO:0007669"/>
    <property type="project" value="TreeGrafter"/>
</dbReference>
<evidence type="ECO:0000313" key="17">
    <source>
        <dbReference type="Proteomes" id="UP000006620"/>
    </source>
</evidence>
<feature type="modified residue" description="4-aspartylphosphate" evidence="12">
    <location>
        <position position="52"/>
    </location>
</feature>
<dbReference type="FunFam" id="1.10.10.10:FF:000018">
    <property type="entry name" value="DNA-binding response regulator ResD"/>
    <property type="match status" value="1"/>
</dbReference>
<feature type="domain" description="Response regulatory" evidence="14">
    <location>
        <begin position="3"/>
        <end position="116"/>
    </location>
</feature>
<evidence type="ECO:0000256" key="10">
    <source>
        <dbReference type="ARBA" id="ARBA00037471"/>
    </source>
</evidence>
<dbReference type="Gene3D" id="6.10.250.690">
    <property type="match status" value="1"/>
</dbReference>